<comment type="caution">
    <text evidence="2">The sequence shown here is derived from an EMBL/GenBank/DDBJ whole genome shotgun (WGS) entry which is preliminary data.</text>
</comment>
<reference evidence="2 3" key="1">
    <citation type="journal article" date="2013" name="Genome Announc.">
        <title>Draft Genome Sequence of 'Candidatus Halobonum tyrrellensis' Strain G22, Isolated from the Hypersaline Waters of Lake Tyrrell, Australia.</title>
        <authorList>
            <person name="Ugalde J.A."/>
            <person name="Narasingarao P."/>
            <person name="Kuo S."/>
            <person name="Podell S."/>
            <person name="Allen E.E."/>
        </authorList>
    </citation>
    <scope>NUCLEOTIDE SEQUENCE [LARGE SCALE GENOMIC DNA]</scope>
    <source>
        <strain evidence="2 3">G22</strain>
    </source>
</reference>
<evidence type="ECO:0000256" key="1">
    <source>
        <dbReference type="SAM" id="MobiDB-lite"/>
    </source>
</evidence>
<dbReference type="eggNOG" id="arCOG08144">
    <property type="taxonomic scope" value="Archaea"/>
</dbReference>
<keyword evidence="3" id="KW-1185">Reference proteome</keyword>
<accession>V4H890</accession>
<dbReference type="EMBL" id="ASGZ01000068">
    <property type="protein sequence ID" value="ESP86895.1"/>
    <property type="molecule type" value="Genomic_DNA"/>
</dbReference>
<evidence type="ECO:0000313" key="3">
    <source>
        <dbReference type="Proteomes" id="UP000017840"/>
    </source>
</evidence>
<dbReference type="AlphaFoldDB" id="V4H890"/>
<organism evidence="2 3">
    <name type="scientific">Candidatus Halobonum tyrrellensis G22</name>
    <dbReference type="NCBI Taxonomy" id="1324957"/>
    <lineage>
        <taxon>Archaea</taxon>
        <taxon>Methanobacteriati</taxon>
        <taxon>Methanobacteriota</taxon>
        <taxon>Stenosarchaea group</taxon>
        <taxon>Halobacteria</taxon>
        <taxon>Halobacteriales</taxon>
        <taxon>Haloferacaceae</taxon>
        <taxon>Candidatus Halobonum</taxon>
    </lineage>
</organism>
<proteinExistence type="predicted"/>
<feature type="region of interest" description="Disordered" evidence="1">
    <location>
        <begin position="1"/>
        <end position="23"/>
    </location>
</feature>
<sequence>MSVPRPASRSDWEDQPDDPDLEHDLGYELLEMRSVKARSGGRDHLLFLPEEDEMLRSEAFIVAHPDVVCQLEEHI</sequence>
<dbReference type="Proteomes" id="UP000017840">
    <property type="component" value="Unassembled WGS sequence"/>
</dbReference>
<protein>
    <submittedName>
        <fullName evidence="2">Uncharacterized protein</fullName>
    </submittedName>
</protein>
<evidence type="ECO:0000313" key="2">
    <source>
        <dbReference type="EMBL" id="ESP86895.1"/>
    </source>
</evidence>
<name>V4H890_9EURY</name>
<gene>
    <name evidence="2" type="ORF">K933_16577</name>
</gene>